<dbReference type="STRING" id="421072.SAMN04488097_3987"/>
<name>A0A085B6H9_9FLAO</name>
<proteinExistence type="predicted"/>
<comment type="caution">
    <text evidence="1">The sequence shown here is derived from an EMBL/GenBank/DDBJ whole genome shotgun (WGS) entry which is preliminary data.</text>
</comment>
<accession>A0A085B6H9</accession>
<dbReference type="InterPro" id="IPR024079">
    <property type="entry name" value="MetalloPept_cat_dom_sf"/>
</dbReference>
<reference evidence="1 2" key="1">
    <citation type="submission" date="2014-07" db="EMBL/GenBank/DDBJ databases">
        <title>Epilithonimonas lactis LMG 22401 Genome.</title>
        <authorList>
            <person name="Pipes S.E."/>
            <person name="Stropko S.J."/>
        </authorList>
    </citation>
    <scope>NUCLEOTIDE SEQUENCE [LARGE SCALE GENOMIC DNA]</scope>
    <source>
        <strain evidence="1 2">LMG 24401</strain>
    </source>
</reference>
<dbReference type="OrthoDB" id="6717961at2"/>
<dbReference type="RefSeq" id="WP_034979016.1">
    <property type="nucleotide sequence ID" value="NZ_FOFI01000007.1"/>
</dbReference>
<evidence type="ECO:0000313" key="2">
    <source>
        <dbReference type="Proteomes" id="UP000028623"/>
    </source>
</evidence>
<sequence length="341" mass="39633">MGILNVYKNSVEYDVVFRYVKVFFKGWIYVENIKDKVYLSGASPGYQENEDLLERERNLTRGIANLRTLQLSIQSSGNPTRIQENLDLIGKQERELLDIKNQIVQHRQISQELYNEQIRAMASKENFIINNKNSLVDMFSQSLIHYKEKSSSNYEQLEIDVKEMDSFFDDLKLTKRGSSHFIIDDDNEEANSTRIRSKINKAFSSMEKDDKKELIIYLLPFGIISNIKKGHRLLLEAEDVSYKADSAMITPQANISTFIHEAGHTFNLPHTFLSRNGGWFSNGITIEQGTTDNIMDYNFSEKNNDSNPSNNVMVIRDKFALWKFQWDIMIKDPNLIEQKKK</sequence>
<dbReference type="GO" id="GO:0008237">
    <property type="term" value="F:metallopeptidase activity"/>
    <property type="evidence" value="ECO:0007669"/>
    <property type="project" value="InterPro"/>
</dbReference>
<keyword evidence="2" id="KW-1185">Reference proteome</keyword>
<gene>
    <name evidence="1" type="ORF">IO89_18245</name>
</gene>
<evidence type="ECO:0000313" key="1">
    <source>
        <dbReference type="EMBL" id="KFC18074.1"/>
    </source>
</evidence>
<dbReference type="Gene3D" id="3.40.390.10">
    <property type="entry name" value="Collagenase (Catalytic Domain)"/>
    <property type="match status" value="1"/>
</dbReference>
<dbReference type="EMBL" id="JPLY01000008">
    <property type="protein sequence ID" value="KFC18074.1"/>
    <property type="molecule type" value="Genomic_DNA"/>
</dbReference>
<dbReference type="Proteomes" id="UP000028623">
    <property type="component" value="Unassembled WGS sequence"/>
</dbReference>
<dbReference type="AlphaFoldDB" id="A0A085B6H9"/>
<organism evidence="1 2">
    <name type="scientific">Epilithonimonas lactis</name>
    <dbReference type="NCBI Taxonomy" id="421072"/>
    <lineage>
        <taxon>Bacteria</taxon>
        <taxon>Pseudomonadati</taxon>
        <taxon>Bacteroidota</taxon>
        <taxon>Flavobacteriia</taxon>
        <taxon>Flavobacteriales</taxon>
        <taxon>Weeksellaceae</taxon>
        <taxon>Chryseobacterium group</taxon>
        <taxon>Epilithonimonas</taxon>
    </lineage>
</organism>
<dbReference type="SUPFAM" id="SSF55486">
    <property type="entry name" value="Metalloproteases ('zincins'), catalytic domain"/>
    <property type="match status" value="1"/>
</dbReference>
<protein>
    <submittedName>
        <fullName evidence="1">Uncharacterized protein</fullName>
    </submittedName>
</protein>